<dbReference type="SUPFAM" id="SSF50044">
    <property type="entry name" value="SH3-domain"/>
    <property type="match status" value="1"/>
</dbReference>
<accession>A0A0N0GKP2</accession>
<evidence type="ECO:0000256" key="1">
    <source>
        <dbReference type="ARBA" id="ARBA00022443"/>
    </source>
</evidence>
<dbReference type="STRING" id="857265.WG78_21735"/>
<gene>
    <name evidence="3" type="ORF">WG78_21735</name>
</gene>
<dbReference type="Proteomes" id="UP000037939">
    <property type="component" value="Unassembled WGS sequence"/>
</dbReference>
<organism evidence="3 4">
    <name type="scientific">Amantichitinum ursilacus</name>
    <dbReference type="NCBI Taxonomy" id="857265"/>
    <lineage>
        <taxon>Bacteria</taxon>
        <taxon>Pseudomonadati</taxon>
        <taxon>Pseudomonadota</taxon>
        <taxon>Betaproteobacteria</taxon>
        <taxon>Neisseriales</taxon>
        <taxon>Chitinibacteraceae</taxon>
        <taxon>Amantichitinum</taxon>
    </lineage>
</organism>
<dbReference type="InterPro" id="IPR001452">
    <property type="entry name" value="SH3_domain"/>
</dbReference>
<dbReference type="InterPro" id="IPR036028">
    <property type="entry name" value="SH3-like_dom_sf"/>
</dbReference>
<dbReference type="EMBL" id="LAQT01000038">
    <property type="protein sequence ID" value="KPC49185.1"/>
    <property type="molecule type" value="Genomic_DNA"/>
</dbReference>
<name>A0A0N0GKP2_9NEIS</name>
<evidence type="ECO:0000313" key="4">
    <source>
        <dbReference type="Proteomes" id="UP000037939"/>
    </source>
</evidence>
<evidence type="ECO:0000313" key="3">
    <source>
        <dbReference type="EMBL" id="KPC49185.1"/>
    </source>
</evidence>
<evidence type="ECO:0000259" key="2">
    <source>
        <dbReference type="Pfam" id="PF00018"/>
    </source>
</evidence>
<keyword evidence="1" id="KW-0728">SH3 domain</keyword>
<dbReference type="RefSeq" id="WP_053939911.1">
    <property type="nucleotide sequence ID" value="NZ_LAQT01000038.1"/>
</dbReference>
<proteinExistence type="predicted"/>
<dbReference type="AlphaFoldDB" id="A0A0N0GKP2"/>
<protein>
    <submittedName>
        <fullName evidence="3">SH3 domain protein</fullName>
    </submittedName>
</protein>
<sequence>MKAIAVDAHVGEGQFPEFARGTPVTLIAPNDKYPHWWSCTIEGHNTYVPDYYIVDDKLDRGYNPTELQAEPTDELEVFAISYSWLVARNNRTGKVGWIPADKVASPL</sequence>
<feature type="domain" description="SH3" evidence="2">
    <location>
        <begin position="64"/>
        <end position="100"/>
    </location>
</feature>
<reference evidence="3 4" key="1">
    <citation type="submission" date="2015-07" db="EMBL/GenBank/DDBJ databases">
        <title>Draft genome sequence of the Amantichitinum ursilacus IGB-41, a new chitin-degrading bacterium.</title>
        <authorList>
            <person name="Kirstahler P."/>
            <person name="Guenther M."/>
            <person name="Grumaz C."/>
            <person name="Rupp S."/>
            <person name="Zibek S."/>
            <person name="Sohn K."/>
        </authorList>
    </citation>
    <scope>NUCLEOTIDE SEQUENCE [LARGE SCALE GENOMIC DNA]</scope>
    <source>
        <strain evidence="3 4">IGB-41</strain>
    </source>
</reference>
<dbReference type="OrthoDB" id="1030757at2"/>
<keyword evidence="4" id="KW-1185">Reference proteome</keyword>
<dbReference type="Pfam" id="PF00018">
    <property type="entry name" value="SH3_1"/>
    <property type="match status" value="1"/>
</dbReference>
<comment type="caution">
    <text evidence="3">The sequence shown here is derived from an EMBL/GenBank/DDBJ whole genome shotgun (WGS) entry which is preliminary data.</text>
</comment>